<evidence type="ECO:0000313" key="2">
    <source>
        <dbReference type="Proteomes" id="UP000790377"/>
    </source>
</evidence>
<sequence>MIPLFLASAACLVAATNYKLRLHTGAGGKGEMEYYSAKLSTVAWGPNKCGPCGDHGNGSKKNHTTPMRNHLHSFRFETLNTDEKALPFLRFYSHPGCIGGYAPALLGKKFVLENVPDEIVGADSHKVCVWDSD</sequence>
<keyword evidence="2" id="KW-1185">Reference proteome</keyword>
<protein>
    <submittedName>
        <fullName evidence="1">Uncharacterized protein</fullName>
    </submittedName>
</protein>
<dbReference type="Proteomes" id="UP000790377">
    <property type="component" value="Unassembled WGS sequence"/>
</dbReference>
<dbReference type="EMBL" id="MU267690">
    <property type="protein sequence ID" value="KAH7911084.1"/>
    <property type="molecule type" value="Genomic_DNA"/>
</dbReference>
<accession>A0ACB8ACV6</accession>
<evidence type="ECO:0000313" key="1">
    <source>
        <dbReference type="EMBL" id="KAH7911084.1"/>
    </source>
</evidence>
<gene>
    <name evidence="1" type="ORF">BJ138DRAFT_1151528</name>
</gene>
<comment type="caution">
    <text evidence="1">The sequence shown here is derived from an EMBL/GenBank/DDBJ whole genome shotgun (WGS) entry which is preliminary data.</text>
</comment>
<proteinExistence type="predicted"/>
<reference evidence="1" key="1">
    <citation type="journal article" date="2021" name="New Phytol.">
        <title>Evolutionary innovations through gain and loss of genes in the ectomycorrhizal Boletales.</title>
        <authorList>
            <person name="Wu G."/>
            <person name="Miyauchi S."/>
            <person name="Morin E."/>
            <person name="Kuo A."/>
            <person name="Drula E."/>
            <person name="Varga T."/>
            <person name="Kohler A."/>
            <person name="Feng B."/>
            <person name="Cao Y."/>
            <person name="Lipzen A."/>
            <person name="Daum C."/>
            <person name="Hundley H."/>
            <person name="Pangilinan J."/>
            <person name="Johnson J."/>
            <person name="Barry K."/>
            <person name="LaButti K."/>
            <person name="Ng V."/>
            <person name="Ahrendt S."/>
            <person name="Min B."/>
            <person name="Choi I.G."/>
            <person name="Park H."/>
            <person name="Plett J.M."/>
            <person name="Magnuson J."/>
            <person name="Spatafora J.W."/>
            <person name="Nagy L.G."/>
            <person name="Henrissat B."/>
            <person name="Grigoriev I.V."/>
            <person name="Yang Z.L."/>
            <person name="Xu J."/>
            <person name="Martin F.M."/>
        </authorList>
    </citation>
    <scope>NUCLEOTIDE SEQUENCE</scope>
    <source>
        <strain evidence="1">ATCC 28755</strain>
    </source>
</reference>
<name>A0ACB8ACV6_9AGAM</name>
<organism evidence="1 2">
    <name type="scientific">Hygrophoropsis aurantiaca</name>
    <dbReference type="NCBI Taxonomy" id="72124"/>
    <lineage>
        <taxon>Eukaryota</taxon>
        <taxon>Fungi</taxon>
        <taxon>Dikarya</taxon>
        <taxon>Basidiomycota</taxon>
        <taxon>Agaricomycotina</taxon>
        <taxon>Agaricomycetes</taxon>
        <taxon>Agaricomycetidae</taxon>
        <taxon>Boletales</taxon>
        <taxon>Coniophorineae</taxon>
        <taxon>Hygrophoropsidaceae</taxon>
        <taxon>Hygrophoropsis</taxon>
    </lineage>
</organism>